<evidence type="ECO:0000256" key="6">
    <source>
        <dbReference type="ARBA" id="ARBA00023274"/>
    </source>
</evidence>
<evidence type="ECO:0000256" key="5">
    <source>
        <dbReference type="ARBA" id="ARBA00022552"/>
    </source>
</evidence>
<dbReference type="STRING" id="985053.VMUT_0471"/>
<evidence type="ECO:0000313" key="9">
    <source>
        <dbReference type="Proteomes" id="UP000007485"/>
    </source>
</evidence>
<sequence>MDSILRRCRNCGRYTMRKDKCPYCGGDLEIPHPPKFSPEDKYGRYRLLMKIMSGKIKLDKSVISAVLGLTSTDSKAQ</sequence>
<reference evidence="8 9" key="1">
    <citation type="journal article" date="2011" name="J. Bacteriol.">
        <title>Complete genome sequence of 'Vulcanisaeta moutnovskia' strain 768-28, a novel member of the hyperthermophilic crenarchaeal genus vulcanisaeta.</title>
        <authorList>
            <person name="Gumerov V.M."/>
            <person name="Mardanov A.V."/>
            <person name="Beletsky A.V."/>
            <person name="Prokofeva M.I."/>
            <person name="Bonch-Osmolovskaya E.A."/>
            <person name="Ravin N.V."/>
            <person name="Skryabin K.G."/>
        </authorList>
    </citation>
    <scope>NUCLEOTIDE SEQUENCE [LARGE SCALE GENOMIC DNA]</scope>
    <source>
        <strain evidence="8 9">768-28</strain>
    </source>
</reference>
<keyword evidence="6 7" id="KW-0687">Ribonucleoprotein</keyword>
<dbReference type="GO" id="GO:0001522">
    <property type="term" value="P:pseudouridine synthesis"/>
    <property type="evidence" value="ECO:0007669"/>
    <property type="project" value="InterPro"/>
</dbReference>
<dbReference type="Pfam" id="PF04135">
    <property type="entry name" value="Nop10p"/>
    <property type="match status" value="1"/>
</dbReference>
<dbReference type="InterPro" id="IPR007264">
    <property type="entry name" value="H/ACA_rnp_Nop10"/>
</dbReference>
<dbReference type="GO" id="GO:0006364">
    <property type="term" value="P:rRNA processing"/>
    <property type="evidence" value="ECO:0007669"/>
    <property type="project" value="UniProtKB-UniRule"/>
</dbReference>
<comment type="similarity">
    <text evidence="2 7">Belongs to the NOP10 family.</text>
</comment>
<keyword evidence="9" id="KW-1185">Reference proteome</keyword>
<dbReference type="NCBIfam" id="NF009623">
    <property type="entry name" value="PRK13130.1"/>
    <property type="match status" value="1"/>
</dbReference>
<dbReference type="GO" id="GO:0030515">
    <property type="term" value="F:snoRNA binding"/>
    <property type="evidence" value="ECO:0007669"/>
    <property type="project" value="InterPro"/>
</dbReference>
<dbReference type="RefSeq" id="WP_013603846.1">
    <property type="nucleotide sequence ID" value="NC_015151.1"/>
</dbReference>
<evidence type="ECO:0000256" key="4">
    <source>
        <dbReference type="ARBA" id="ARBA00022517"/>
    </source>
</evidence>
<evidence type="ECO:0000256" key="3">
    <source>
        <dbReference type="ARBA" id="ARBA00018821"/>
    </source>
</evidence>
<dbReference type="InterPro" id="IPR036756">
    <property type="entry name" value="H/ACA_rnp_Nop10_sf"/>
</dbReference>
<name>F0QUM2_VULM7</name>
<dbReference type="KEGG" id="vmo:VMUT_0471"/>
<keyword evidence="5 7" id="KW-0698">rRNA processing</keyword>
<dbReference type="InterPro" id="IPR023532">
    <property type="entry name" value="Nop10_arc-typ"/>
</dbReference>
<evidence type="ECO:0000256" key="2">
    <source>
        <dbReference type="ARBA" id="ARBA00009462"/>
    </source>
</evidence>
<evidence type="ECO:0000313" key="8">
    <source>
        <dbReference type="EMBL" id="ADY00683.1"/>
    </source>
</evidence>
<dbReference type="GO" id="GO:1990904">
    <property type="term" value="C:ribonucleoprotein complex"/>
    <property type="evidence" value="ECO:0007669"/>
    <property type="project" value="UniProtKB-KW"/>
</dbReference>
<dbReference type="HOGENOM" id="CLU_196480_0_0_2"/>
<keyword evidence="4 7" id="KW-0690">Ribosome biogenesis</keyword>
<dbReference type="Proteomes" id="UP000007485">
    <property type="component" value="Chromosome"/>
</dbReference>
<dbReference type="HAMAP" id="MF_00803">
    <property type="entry name" value="Nop10"/>
    <property type="match status" value="1"/>
</dbReference>
<organism evidence="8 9">
    <name type="scientific">Vulcanisaeta moutnovskia (strain 768-28)</name>
    <dbReference type="NCBI Taxonomy" id="985053"/>
    <lineage>
        <taxon>Archaea</taxon>
        <taxon>Thermoproteota</taxon>
        <taxon>Thermoprotei</taxon>
        <taxon>Thermoproteales</taxon>
        <taxon>Thermoproteaceae</taxon>
        <taxon>Vulcanisaeta</taxon>
    </lineage>
</organism>
<dbReference type="OrthoDB" id="7259at2157"/>
<dbReference type="eggNOG" id="arCOG00906">
    <property type="taxonomic scope" value="Archaea"/>
</dbReference>
<evidence type="ECO:0000256" key="1">
    <source>
        <dbReference type="ARBA" id="ARBA00002325"/>
    </source>
</evidence>
<dbReference type="GeneID" id="10288123"/>
<accession>F0QUM2</accession>
<proteinExistence type="inferred from homology"/>
<dbReference type="EMBL" id="CP002529">
    <property type="protein sequence ID" value="ADY00683.1"/>
    <property type="molecule type" value="Genomic_DNA"/>
</dbReference>
<protein>
    <recommendedName>
        <fullName evidence="3 7">Ribosome biogenesis protein Nop10</fullName>
    </recommendedName>
</protein>
<comment type="function">
    <text evidence="1 7">Involved in ribosome biogenesis; more specifically in 18S rRNA pseudouridylation and in cleavage of pre-rRNA.</text>
</comment>
<gene>
    <name evidence="7" type="primary">nop10</name>
    <name evidence="8" type="ordered locus">VMUT_0471</name>
</gene>
<dbReference type="AlphaFoldDB" id="F0QUM2"/>
<evidence type="ECO:0000256" key="7">
    <source>
        <dbReference type="HAMAP-Rule" id="MF_00803"/>
    </source>
</evidence>
<dbReference type="Gene3D" id="2.20.28.40">
    <property type="entry name" value="H/ACA ribonucleoprotein complex, subunit Nop10"/>
    <property type="match status" value="1"/>
</dbReference>
<dbReference type="SUPFAM" id="SSF144210">
    <property type="entry name" value="Nop10-like SnoRNP"/>
    <property type="match status" value="1"/>
</dbReference>